<evidence type="ECO:0000313" key="2">
    <source>
        <dbReference type="Proteomes" id="UP000075243"/>
    </source>
</evidence>
<evidence type="ECO:0000313" key="1">
    <source>
        <dbReference type="EMBL" id="KYP60258.1"/>
    </source>
</evidence>
<proteinExistence type="predicted"/>
<dbReference type="STRING" id="3821.A0A151SZU3"/>
<sequence>MWRSWIIQRTGVSDADFEDAEIVPGETQKGGISGASGQPDILNGREFSSELINKETGLYSLDGNANNNDIKSRIQHLKLELSSVLHSLRSSTDITAMQTVSVII</sequence>
<gene>
    <name evidence="1" type="ORF">KK1_015709</name>
</gene>
<dbReference type="Proteomes" id="UP000075243">
    <property type="component" value="Chromosome 10"/>
</dbReference>
<dbReference type="PANTHER" id="PTHR47434">
    <property type="entry name" value="PROTEIN PTST HOMOLOG 3, CHLOROPLASTIC"/>
    <property type="match status" value="1"/>
</dbReference>
<dbReference type="EMBL" id="CM003612">
    <property type="protein sequence ID" value="KYP60258.1"/>
    <property type="molecule type" value="Genomic_DNA"/>
</dbReference>
<reference evidence="1 2" key="1">
    <citation type="journal article" date="2012" name="Nat. Biotechnol.">
        <title>Draft genome sequence of pigeonpea (Cajanus cajan), an orphan legume crop of resource-poor farmers.</title>
        <authorList>
            <person name="Varshney R.K."/>
            <person name="Chen W."/>
            <person name="Li Y."/>
            <person name="Bharti A.K."/>
            <person name="Saxena R.K."/>
            <person name="Schlueter J.A."/>
            <person name="Donoghue M.T."/>
            <person name="Azam S."/>
            <person name="Fan G."/>
            <person name="Whaley A.M."/>
            <person name="Farmer A.D."/>
            <person name="Sheridan J."/>
            <person name="Iwata A."/>
            <person name="Tuteja R."/>
            <person name="Penmetsa R.V."/>
            <person name="Wu W."/>
            <person name="Upadhyaya H.D."/>
            <person name="Yang S.P."/>
            <person name="Shah T."/>
            <person name="Saxena K.B."/>
            <person name="Michael T."/>
            <person name="McCombie W.R."/>
            <person name="Yang B."/>
            <person name="Zhang G."/>
            <person name="Yang H."/>
            <person name="Wang J."/>
            <person name="Spillane C."/>
            <person name="Cook D.R."/>
            <person name="May G.D."/>
            <person name="Xu X."/>
            <person name="Jackson S.A."/>
        </authorList>
    </citation>
    <scope>NUCLEOTIDE SEQUENCE [LARGE SCALE GENOMIC DNA]</scope>
    <source>
        <strain evidence="2">cv. Asha</strain>
    </source>
</reference>
<organism evidence="1 2">
    <name type="scientific">Cajanus cajan</name>
    <name type="common">Pigeon pea</name>
    <name type="synonym">Cajanus indicus</name>
    <dbReference type="NCBI Taxonomy" id="3821"/>
    <lineage>
        <taxon>Eukaryota</taxon>
        <taxon>Viridiplantae</taxon>
        <taxon>Streptophyta</taxon>
        <taxon>Embryophyta</taxon>
        <taxon>Tracheophyta</taxon>
        <taxon>Spermatophyta</taxon>
        <taxon>Magnoliopsida</taxon>
        <taxon>eudicotyledons</taxon>
        <taxon>Gunneridae</taxon>
        <taxon>Pentapetalae</taxon>
        <taxon>rosids</taxon>
        <taxon>fabids</taxon>
        <taxon>Fabales</taxon>
        <taxon>Fabaceae</taxon>
        <taxon>Papilionoideae</taxon>
        <taxon>50 kb inversion clade</taxon>
        <taxon>NPAAA clade</taxon>
        <taxon>indigoferoid/millettioid clade</taxon>
        <taxon>Phaseoleae</taxon>
        <taxon>Cajanus</taxon>
    </lineage>
</organism>
<protein>
    <submittedName>
        <fullName evidence="1">Uncharacterized protein</fullName>
    </submittedName>
</protein>
<accession>A0A151SZU3</accession>
<dbReference type="Gramene" id="C.cajan_15268.t">
    <property type="protein sequence ID" value="C.cajan_15268.t"/>
    <property type="gene ID" value="C.cajan_15268"/>
</dbReference>
<dbReference type="PANTHER" id="PTHR47434:SF1">
    <property type="entry name" value="PROTEIN PTST HOMOLOG 2, CHLOROPLASTIC"/>
    <property type="match status" value="1"/>
</dbReference>
<keyword evidence="2" id="KW-1185">Reference proteome</keyword>
<dbReference type="AlphaFoldDB" id="A0A151SZU3"/>
<name>A0A151SZU3_CAJCA</name>